<organism evidence="1 2">
    <name type="scientific">Steinernema carpocapsae</name>
    <name type="common">Entomopathogenic nematode</name>
    <dbReference type="NCBI Taxonomy" id="34508"/>
    <lineage>
        <taxon>Eukaryota</taxon>
        <taxon>Metazoa</taxon>
        <taxon>Ecdysozoa</taxon>
        <taxon>Nematoda</taxon>
        <taxon>Chromadorea</taxon>
        <taxon>Rhabditida</taxon>
        <taxon>Tylenchina</taxon>
        <taxon>Panagrolaimomorpha</taxon>
        <taxon>Strongyloidoidea</taxon>
        <taxon>Steinernematidae</taxon>
        <taxon>Steinernema</taxon>
    </lineage>
</organism>
<sequence>MDPRPSSSDILSSFMSLTDSLPDLNITERFERPPYDPLMGEFARENAFRNFYCITFSISPLRTITFTINYGLMSARVFPDVPVSDLLRHDQVTLAEVRINDMGILPQALNQHDMHILTDLFRNNVEPVHSLLALVDFSEDEIIQVLLQQVASFKKITMIVPKNWHVVFTKQIEEQVFNLTLNFEQVEEARKLQESLKRFILGSRFENLAMNFEPGLEREKMEFLKEILDTWKNDEFPKLFTRSKKVELLYERGEGRFIEAELGVNMPQEGEESVEVEHSSDKDLKMVIREVRKGFGSFIFRIVYPEGVKYVQ</sequence>
<name>A0A4U5MRS7_STECR</name>
<accession>A0A4U5MRS7</accession>
<dbReference type="AlphaFoldDB" id="A0A4U5MRS7"/>
<keyword evidence="2" id="KW-1185">Reference proteome</keyword>
<comment type="caution">
    <text evidence="1">The sequence shown here is derived from an EMBL/GenBank/DDBJ whole genome shotgun (WGS) entry which is preliminary data.</text>
</comment>
<dbReference type="Proteomes" id="UP000298663">
    <property type="component" value="Unassembled WGS sequence"/>
</dbReference>
<protein>
    <submittedName>
        <fullName evidence="1">Uncharacterized protein</fullName>
    </submittedName>
</protein>
<proteinExistence type="predicted"/>
<gene>
    <name evidence="1" type="ORF">L596_019691</name>
</gene>
<dbReference type="EMBL" id="AZBU02000006">
    <property type="protein sequence ID" value="TKR72202.1"/>
    <property type="molecule type" value="Genomic_DNA"/>
</dbReference>
<reference evidence="1 2" key="1">
    <citation type="journal article" date="2015" name="Genome Biol.">
        <title>Comparative genomics of Steinernema reveals deeply conserved gene regulatory networks.</title>
        <authorList>
            <person name="Dillman A.R."/>
            <person name="Macchietto M."/>
            <person name="Porter C.F."/>
            <person name="Rogers A."/>
            <person name="Williams B."/>
            <person name="Antoshechkin I."/>
            <person name="Lee M.M."/>
            <person name="Goodwin Z."/>
            <person name="Lu X."/>
            <person name="Lewis E.E."/>
            <person name="Goodrich-Blair H."/>
            <person name="Stock S.P."/>
            <person name="Adams B.J."/>
            <person name="Sternberg P.W."/>
            <person name="Mortazavi A."/>
        </authorList>
    </citation>
    <scope>NUCLEOTIDE SEQUENCE [LARGE SCALE GENOMIC DNA]</scope>
    <source>
        <strain evidence="1 2">ALL</strain>
    </source>
</reference>
<evidence type="ECO:0000313" key="1">
    <source>
        <dbReference type="EMBL" id="TKR72202.1"/>
    </source>
</evidence>
<reference evidence="1 2" key="2">
    <citation type="journal article" date="2019" name="G3 (Bethesda)">
        <title>Hybrid Assembly of the Genome of the Entomopathogenic Nematode Steinernema carpocapsae Identifies the X-Chromosome.</title>
        <authorList>
            <person name="Serra L."/>
            <person name="Macchietto M."/>
            <person name="Macias-Munoz A."/>
            <person name="McGill C.J."/>
            <person name="Rodriguez I.M."/>
            <person name="Rodriguez B."/>
            <person name="Murad R."/>
            <person name="Mortazavi A."/>
        </authorList>
    </citation>
    <scope>NUCLEOTIDE SEQUENCE [LARGE SCALE GENOMIC DNA]</scope>
    <source>
        <strain evidence="1 2">ALL</strain>
    </source>
</reference>
<evidence type="ECO:0000313" key="2">
    <source>
        <dbReference type="Proteomes" id="UP000298663"/>
    </source>
</evidence>